<dbReference type="InterPro" id="IPR022627">
    <property type="entry name" value="DUF3502"/>
</dbReference>
<gene>
    <name evidence="4" type="ORF">E6C55_16935</name>
</gene>
<dbReference type="RefSeq" id="WP_136370994.1">
    <property type="nucleotide sequence ID" value="NZ_SSOB01000020.1"/>
</dbReference>
<dbReference type="Proteomes" id="UP000310636">
    <property type="component" value="Unassembled WGS sequence"/>
</dbReference>
<dbReference type="OrthoDB" id="7936627at2"/>
<dbReference type="Pfam" id="PF12010">
    <property type="entry name" value="DUF3502"/>
    <property type="match status" value="1"/>
</dbReference>
<feature type="chain" id="PRO_5038852928" evidence="2">
    <location>
        <begin position="24"/>
        <end position="538"/>
    </location>
</feature>
<feature type="domain" description="DUF3502" evidence="3">
    <location>
        <begin position="468"/>
        <end position="535"/>
    </location>
</feature>
<feature type="signal peptide" evidence="2">
    <location>
        <begin position="1"/>
        <end position="23"/>
    </location>
</feature>
<name>A0A4V6RXI9_9BACL</name>
<keyword evidence="5" id="KW-1185">Reference proteome</keyword>
<dbReference type="PROSITE" id="PS51257">
    <property type="entry name" value="PROKAR_LIPOPROTEIN"/>
    <property type="match status" value="1"/>
</dbReference>
<comment type="caution">
    <text evidence="4">The sequence shown here is derived from an EMBL/GenBank/DDBJ whole genome shotgun (WGS) entry which is preliminary data.</text>
</comment>
<dbReference type="PANTHER" id="PTHR43649:SF17">
    <property type="entry name" value="ABC TRANSPORTER SOLUTE BINDING PROTEIN-SUGAR TRANSPORT"/>
    <property type="match status" value="1"/>
</dbReference>
<evidence type="ECO:0000313" key="4">
    <source>
        <dbReference type="EMBL" id="THF77349.1"/>
    </source>
</evidence>
<sequence>MLKLSRKISKSFALSLTAVTALSLILAGCGNNNNNSGNSSSPSASPSPSESASAPASESASPAESSAAPSDLKEYKLTFFLPGTPPKDEVKVETEINKYLKEKINATLDINFVDWGQWDNKMNLAIASRDPMDIIFTASWNGHSANVAKGAFLPLNDPNGKYGNLIEQYGQDILSSLPEAFLKGAKINGFNYGVPANKELAEQGGIVYRKDIADELGLTEKINAVKTIADLEPILAEVKAKKPEMTPIFMRDGENFNAHYFAKYDYLGDNTIDGVIMKDGTDTVVKSRYDQPRYLETLKITREFFQKGYINKDAATTQLGVNDALKKGDVFMVPSPLKPGKDAELASATGLSGKLAQVAMTERTVATSDTAGSMLGISSTSGDPARAMMFIDLLHSDKYLNNLINFGIEGDHYSRSGEIITPTDNTPNYSIGAAWMLGNQMINYVWNTEAPDKWDQFKAFNEGAHNSPALGFTFNAEPVKSQASVMNNTRKQYDPGLDTGSVDPSKAEEYFKKLKSNGLDDVIAEKQKQLDAFLAANK</sequence>
<accession>A0A4V6RXI9</accession>
<dbReference type="InterPro" id="IPR006059">
    <property type="entry name" value="SBP"/>
</dbReference>
<evidence type="ECO:0000256" key="2">
    <source>
        <dbReference type="SAM" id="SignalP"/>
    </source>
</evidence>
<dbReference type="EMBL" id="SSOB01000020">
    <property type="protein sequence ID" value="THF77349.1"/>
    <property type="molecule type" value="Genomic_DNA"/>
</dbReference>
<evidence type="ECO:0000313" key="5">
    <source>
        <dbReference type="Proteomes" id="UP000310636"/>
    </source>
</evidence>
<dbReference type="AlphaFoldDB" id="A0A4V6RXI9"/>
<dbReference type="Gene3D" id="3.40.190.10">
    <property type="entry name" value="Periplasmic binding protein-like II"/>
    <property type="match status" value="1"/>
</dbReference>
<dbReference type="InterPro" id="IPR050490">
    <property type="entry name" value="Bact_solute-bd_prot1"/>
</dbReference>
<proteinExistence type="predicted"/>
<dbReference type="SUPFAM" id="SSF53850">
    <property type="entry name" value="Periplasmic binding protein-like II"/>
    <property type="match status" value="1"/>
</dbReference>
<protein>
    <submittedName>
        <fullName evidence="4">Extracellular solute-binding protein</fullName>
    </submittedName>
</protein>
<feature type="region of interest" description="Disordered" evidence="1">
    <location>
        <begin position="35"/>
        <end position="69"/>
    </location>
</feature>
<dbReference type="Pfam" id="PF01547">
    <property type="entry name" value="SBP_bac_1"/>
    <property type="match status" value="1"/>
</dbReference>
<organism evidence="4 5">
    <name type="scientific">Cohnella fermenti</name>
    <dbReference type="NCBI Taxonomy" id="2565925"/>
    <lineage>
        <taxon>Bacteria</taxon>
        <taxon>Bacillati</taxon>
        <taxon>Bacillota</taxon>
        <taxon>Bacilli</taxon>
        <taxon>Bacillales</taxon>
        <taxon>Paenibacillaceae</taxon>
        <taxon>Cohnella</taxon>
    </lineage>
</organism>
<evidence type="ECO:0000259" key="3">
    <source>
        <dbReference type="Pfam" id="PF12010"/>
    </source>
</evidence>
<evidence type="ECO:0000256" key="1">
    <source>
        <dbReference type="SAM" id="MobiDB-lite"/>
    </source>
</evidence>
<dbReference type="PANTHER" id="PTHR43649">
    <property type="entry name" value="ARABINOSE-BINDING PROTEIN-RELATED"/>
    <property type="match status" value="1"/>
</dbReference>
<reference evidence="4 5" key="1">
    <citation type="submission" date="2019-04" db="EMBL/GenBank/DDBJ databases">
        <title>Cohnella sp. nov. isolated from preserved vegetables.</title>
        <authorList>
            <person name="Lin S.-Y."/>
            <person name="Hung M.-H."/>
            <person name="Young C.-C."/>
        </authorList>
    </citation>
    <scope>NUCLEOTIDE SEQUENCE [LARGE SCALE GENOMIC DNA]</scope>
    <source>
        <strain evidence="4 5">CC-MHH1044</strain>
    </source>
</reference>
<keyword evidence="2" id="KW-0732">Signal</keyword>